<feature type="chain" id="PRO_5017335664" description="Thioredoxin domain-containing protein" evidence="1">
    <location>
        <begin position="24"/>
        <end position="161"/>
    </location>
</feature>
<dbReference type="Proteomes" id="UP000266327">
    <property type="component" value="Unassembled WGS sequence"/>
</dbReference>
<organism evidence="2 3">
    <name type="scientific">Noviherbaspirillum sedimenti</name>
    <dbReference type="NCBI Taxonomy" id="2320865"/>
    <lineage>
        <taxon>Bacteria</taxon>
        <taxon>Pseudomonadati</taxon>
        <taxon>Pseudomonadota</taxon>
        <taxon>Betaproteobacteria</taxon>
        <taxon>Burkholderiales</taxon>
        <taxon>Oxalobacteraceae</taxon>
        <taxon>Noviherbaspirillum</taxon>
    </lineage>
</organism>
<evidence type="ECO:0008006" key="4">
    <source>
        <dbReference type="Google" id="ProtNLM"/>
    </source>
</evidence>
<dbReference type="InterPro" id="IPR036249">
    <property type="entry name" value="Thioredoxin-like_sf"/>
</dbReference>
<comment type="caution">
    <text evidence="2">The sequence shown here is derived from an EMBL/GenBank/DDBJ whole genome shotgun (WGS) entry which is preliminary data.</text>
</comment>
<evidence type="ECO:0000256" key="1">
    <source>
        <dbReference type="SAM" id="SignalP"/>
    </source>
</evidence>
<dbReference type="OrthoDB" id="5956088at2"/>
<feature type="signal peptide" evidence="1">
    <location>
        <begin position="1"/>
        <end position="23"/>
    </location>
</feature>
<protein>
    <recommendedName>
        <fullName evidence="4">Thioredoxin domain-containing protein</fullName>
    </recommendedName>
</protein>
<gene>
    <name evidence="2" type="ORF">D3878_01000</name>
</gene>
<sequence length="161" mass="17982">MKNRLAAGLLLLTLLFNAMGVQAEEKIHAFASESFERILADHAGKPFMIMVWSLDCVYCEASFKALAAAGRPARFQIVTIAADRADDPEARRLIREKLKRAGLKAELWAFGAAPAEQLHYAIDPQWRGEMPRSYWFNARGERVAYSGIITANTIARLTAAW</sequence>
<dbReference type="Gene3D" id="3.40.30.10">
    <property type="entry name" value="Glutaredoxin"/>
    <property type="match status" value="1"/>
</dbReference>
<dbReference type="SUPFAM" id="SSF52833">
    <property type="entry name" value="Thioredoxin-like"/>
    <property type="match status" value="1"/>
</dbReference>
<keyword evidence="3" id="KW-1185">Reference proteome</keyword>
<proteinExistence type="predicted"/>
<reference evidence="3" key="1">
    <citation type="submission" date="2018-09" db="EMBL/GenBank/DDBJ databases">
        <authorList>
            <person name="Zhu H."/>
        </authorList>
    </citation>
    <scope>NUCLEOTIDE SEQUENCE [LARGE SCALE GENOMIC DNA]</scope>
    <source>
        <strain evidence="3">K1S02-23</strain>
    </source>
</reference>
<evidence type="ECO:0000313" key="2">
    <source>
        <dbReference type="EMBL" id="RJG00326.1"/>
    </source>
</evidence>
<dbReference type="AlphaFoldDB" id="A0A3A3GDL9"/>
<accession>A0A3A3GDL9</accession>
<name>A0A3A3GDL9_9BURK</name>
<dbReference type="EMBL" id="QYUQ01000002">
    <property type="protein sequence ID" value="RJG00326.1"/>
    <property type="molecule type" value="Genomic_DNA"/>
</dbReference>
<keyword evidence="1" id="KW-0732">Signal</keyword>
<evidence type="ECO:0000313" key="3">
    <source>
        <dbReference type="Proteomes" id="UP000266327"/>
    </source>
</evidence>
<dbReference type="RefSeq" id="WP_119783780.1">
    <property type="nucleotide sequence ID" value="NZ_QYUQ01000002.1"/>
</dbReference>